<comment type="caution">
    <text evidence="3">The sequence shown here is derived from an EMBL/GenBank/DDBJ whole genome shotgun (WGS) entry which is preliminary data.</text>
</comment>
<evidence type="ECO:0000256" key="1">
    <source>
        <dbReference type="SAM" id="Coils"/>
    </source>
</evidence>
<accession>A0ABD3SSK1</accession>
<protein>
    <submittedName>
        <fullName evidence="3">Uncharacterized protein</fullName>
    </submittedName>
</protein>
<organism evidence="3 4">
    <name type="scientific">Cyclostephanos tholiformis</name>
    <dbReference type="NCBI Taxonomy" id="382380"/>
    <lineage>
        <taxon>Eukaryota</taxon>
        <taxon>Sar</taxon>
        <taxon>Stramenopiles</taxon>
        <taxon>Ochrophyta</taxon>
        <taxon>Bacillariophyta</taxon>
        <taxon>Coscinodiscophyceae</taxon>
        <taxon>Thalassiosirophycidae</taxon>
        <taxon>Stephanodiscales</taxon>
        <taxon>Stephanodiscaceae</taxon>
        <taxon>Cyclostephanos</taxon>
    </lineage>
</organism>
<feature type="chain" id="PRO_5044895967" evidence="2">
    <location>
        <begin position="19"/>
        <end position="311"/>
    </location>
</feature>
<evidence type="ECO:0000256" key="2">
    <source>
        <dbReference type="SAM" id="SignalP"/>
    </source>
</evidence>
<keyword evidence="2" id="KW-0732">Signal</keyword>
<sequence length="311" mass="34944">MRVSSLFAVAAIVTQCNGFLNLPFINQANPSLTQYAEAQENALLKIRLDIGQVETAQKGTPMITGNRIGIDGMVVELHGNQDAVYTHPKLPGADGPNPQLSTGAKTLELIKKGKFVDLTGTKYVNLEHGAWEFIWRRNAKAGAFICGFDVPEEVKRNGASIPKGRVYLTFPVWTEESLQELRERMVKAEEKAVEAMDRLKDETRMMGETFNPLMKAMHFRNACKAHEDIDYSGFKLYKAMPLQREMVHLKSGLYLCSLGTVWTKTDKLFANDHVLLGSAYVMASDEEMIEKKIVNERELEPVVFDGLRPFE</sequence>
<dbReference type="Proteomes" id="UP001530377">
    <property type="component" value="Unassembled WGS sequence"/>
</dbReference>
<reference evidence="3 4" key="1">
    <citation type="submission" date="2024-10" db="EMBL/GenBank/DDBJ databases">
        <title>Updated reference genomes for cyclostephanoid diatoms.</title>
        <authorList>
            <person name="Roberts W.R."/>
            <person name="Alverson A.J."/>
        </authorList>
    </citation>
    <scope>NUCLEOTIDE SEQUENCE [LARGE SCALE GENOMIC DNA]</scope>
    <source>
        <strain evidence="3 4">AJA228-03</strain>
    </source>
</reference>
<keyword evidence="4" id="KW-1185">Reference proteome</keyword>
<gene>
    <name evidence="3" type="ORF">ACHAXA_002097</name>
</gene>
<proteinExistence type="predicted"/>
<name>A0ABD3SSK1_9STRA</name>
<feature type="coiled-coil region" evidence="1">
    <location>
        <begin position="178"/>
        <end position="205"/>
    </location>
</feature>
<keyword evidence="1" id="KW-0175">Coiled coil</keyword>
<dbReference type="EMBL" id="JALLPB020000002">
    <property type="protein sequence ID" value="KAL3827600.1"/>
    <property type="molecule type" value="Genomic_DNA"/>
</dbReference>
<feature type="signal peptide" evidence="2">
    <location>
        <begin position="1"/>
        <end position="18"/>
    </location>
</feature>
<evidence type="ECO:0000313" key="4">
    <source>
        <dbReference type="Proteomes" id="UP001530377"/>
    </source>
</evidence>
<dbReference type="AlphaFoldDB" id="A0ABD3SSK1"/>
<evidence type="ECO:0000313" key="3">
    <source>
        <dbReference type="EMBL" id="KAL3827600.1"/>
    </source>
</evidence>